<dbReference type="Gene3D" id="2.60.120.10">
    <property type="entry name" value="Jelly Rolls"/>
    <property type="match status" value="1"/>
</dbReference>
<name>A0A2P8D1N0_9BACT</name>
<dbReference type="GO" id="GO:0046872">
    <property type="term" value="F:metal ion binding"/>
    <property type="evidence" value="ECO:0007669"/>
    <property type="project" value="UniProtKB-KW"/>
</dbReference>
<dbReference type="PANTHER" id="PTHR35848">
    <property type="entry name" value="OXALATE-BINDING PROTEIN"/>
    <property type="match status" value="1"/>
</dbReference>
<dbReference type="SUPFAM" id="SSF51182">
    <property type="entry name" value="RmlC-like cupins"/>
    <property type="match status" value="1"/>
</dbReference>
<proteinExistence type="predicted"/>
<dbReference type="InterPro" id="IPR051610">
    <property type="entry name" value="GPI/OXD"/>
</dbReference>
<feature type="domain" description="Cupin type-2" evidence="2">
    <location>
        <begin position="33"/>
        <end position="100"/>
    </location>
</feature>
<dbReference type="EMBL" id="PYGD01000006">
    <property type="protein sequence ID" value="PSK91125.1"/>
    <property type="molecule type" value="Genomic_DNA"/>
</dbReference>
<dbReference type="InterPro" id="IPR014710">
    <property type="entry name" value="RmlC-like_jellyroll"/>
</dbReference>
<dbReference type="InterPro" id="IPR013096">
    <property type="entry name" value="Cupin_2"/>
</dbReference>
<dbReference type="GO" id="GO:0016853">
    <property type="term" value="F:isomerase activity"/>
    <property type="evidence" value="ECO:0007669"/>
    <property type="project" value="UniProtKB-KW"/>
</dbReference>
<sequence>MIKSVLNAAHYTWGDHCDGWHLLQSEGLSVIRERMPPGTTEQRHLHHKAQQVFYILSGCATFEVNGISLVVHADESLHIPPGTPHLVANREQEDLNFLVISEPRAHGDRQHV</sequence>
<dbReference type="PANTHER" id="PTHR35848:SF9">
    <property type="entry name" value="SLL1358 PROTEIN"/>
    <property type="match status" value="1"/>
</dbReference>
<dbReference type="AlphaFoldDB" id="A0A2P8D1N0"/>
<gene>
    <name evidence="3" type="ORF">B0I18_106136</name>
</gene>
<evidence type="ECO:0000313" key="3">
    <source>
        <dbReference type="EMBL" id="PSK91125.1"/>
    </source>
</evidence>
<protein>
    <submittedName>
        <fullName evidence="3">Mannose-6-phosphate isomerase-like protein (Cupin superfamily)</fullName>
    </submittedName>
</protein>
<evidence type="ECO:0000313" key="4">
    <source>
        <dbReference type="Proteomes" id="UP000240572"/>
    </source>
</evidence>
<dbReference type="Proteomes" id="UP000240572">
    <property type="component" value="Unassembled WGS sequence"/>
</dbReference>
<organism evidence="3 4">
    <name type="scientific">Taibaiella chishuiensis</name>
    <dbReference type="NCBI Taxonomy" id="1434707"/>
    <lineage>
        <taxon>Bacteria</taxon>
        <taxon>Pseudomonadati</taxon>
        <taxon>Bacteroidota</taxon>
        <taxon>Chitinophagia</taxon>
        <taxon>Chitinophagales</taxon>
        <taxon>Chitinophagaceae</taxon>
        <taxon>Taibaiella</taxon>
    </lineage>
</organism>
<evidence type="ECO:0000256" key="1">
    <source>
        <dbReference type="ARBA" id="ARBA00022723"/>
    </source>
</evidence>
<dbReference type="InterPro" id="IPR011051">
    <property type="entry name" value="RmlC_Cupin_sf"/>
</dbReference>
<dbReference type="Pfam" id="PF07883">
    <property type="entry name" value="Cupin_2"/>
    <property type="match status" value="1"/>
</dbReference>
<evidence type="ECO:0000259" key="2">
    <source>
        <dbReference type="Pfam" id="PF07883"/>
    </source>
</evidence>
<keyword evidence="4" id="KW-1185">Reference proteome</keyword>
<reference evidence="3 4" key="1">
    <citation type="submission" date="2018-03" db="EMBL/GenBank/DDBJ databases">
        <title>Genomic Encyclopedia of Type Strains, Phase III (KMG-III): the genomes of soil and plant-associated and newly described type strains.</title>
        <authorList>
            <person name="Whitman W."/>
        </authorList>
    </citation>
    <scope>NUCLEOTIDE SEQUENCE [LARGE SCALE GENOMIC DNA]</scope>
    <source>
        <strain evidence="3 4">CGMCC 1.12700</strain>
    </source>
</reference>
<keyword evidence="1" id="KW-0479">Metal-binding</keyword>
<accession>A0A2P8D1N0</accession>
<comment type="caution">
    <text evidence="3">The sequence shown here is derived from an EMBL/GenBank/DDBJ whole genome shotgun (WGS) entry which is preliminary data.</text>
</comment>
<keyword evidence="3" id="KW-0413">Isomerase</keyword>
<dbReference type="OrthoDB" id="9806121at2"/>
<dbReference type="RefSeq" id="WP_106523731.1">
    <property type="nucleotide sequence ID" value="NZ_PYGD01000006.1"/>
</dbReference>